<evidence type="ECO:0000313" key="1">
    <source>
        <dbReference type="EMBL" id="KAE9401994.1"/>
    </source>
</evidence>
<protein>
    <submittedName>
        <fullName evidence="1">Uncharacterized protein</fullName>
    </submittedName>
</protein>
<dbReference type="EMBL" id="ML769439">
    <property type="protein sequence ID" value="KAE9401994.1"/>
    <property type="molecule type" value="Genomic_DNA"/>
</dbReference>
<dbReference type="AlphaFoldDB" id="A0A6A4HZ20"/>
<name>A0A6A4HZ20_9AGAR</name>
<accession>A0A6A4HZ20</accession>
<sequence>MTKSTYESENRYDSLHNRDDVRNVVNNSNTHAPEHTWQSDTNLVSKRNAPLEPFSSDLSLSVEFLQQMRNVARACAEAQETSINVAREFSKLMDTLVNTMTPGTPPGIQLHSDVESTSRSRSTSPVVIAAATSRLGLASDTNVHYIRQRPATFDKSQAVPMAKWDRIRDPTPIRKLSDNEVLTIDV</sequence>
<organism evidence="1 2">
    <name type="scientific">Gymnopus androsaceus JB14</name>
    <dbReference type="NCBI Taxonomy" id="1447944"/>
    <lineage>
        <taxon>Eukaryota</taxon>
        <taxon>Fungi</taxon>
        <taxon>Dikarya</taxon>
        <taxon>Basidiomycota</taxon>
        <taxon>Agaricomycotina</taxon>
        <taxon>Agaricomycetes</taxon>
        <taxon>Agaricomycetidae</taxon>
        <taxon>Agaricales</taxon>
        <taxon>Marasmiineae</taxon>
        <taxon>Omphalotaceae</taxon>
        <taxon>Gymnopus</taxon>
    </lineage>
</organism>
<proteinExistence type="predicted"/>
<evidence type="ECO:0000313" key="2">
    <source>
        <dbReference type="Proteomes" id="UP000799118"/>
    </source>
</evidence>
<reference evidence="1" key="1">
    <citation type="journal article" date="2019" name="Environ. Microbiol.">
        <title>Fungal ecological strategies reflected in gene transcription - a case study of two litter decomposers.</title>
        <authorList>
            <person name="Barbi F."/>
            <person name="Kohler A."/>
            <person name="Barry K."/>
            <person name="Baskaran P."/>
            <person name="Daum C."/>
            <person name="Fauchery L."/>
            <person name="Ihrmark K."/>
            <person name="Kuo A."/>
            <person name="LaButti K."/>
            <person name="Lipzen A."/>
            <person name="Morin E."/>
            <person name="Grigoriev I.V."/>
            <person name="Henrissat B."/>
            <person name="Lindahl B."/>
            <person name="Martin F."/>
        </authorList>
    </citation>
    <scope>NUCLEOTIDE SEQUENCE</scope>
    <source>
        <strain evidence="1">JB14</strain>
    </source>
</reference>
<gene>
    <name evidence="1" type="ORF">BT96DRAFT_991508</name>
</gene>
<keyword evidence="2" id="KW-1185">Reference proteome</keyword>
<dbReference type="Proteomes" id="UP000799118">
    <property type="component" value="Unassembled WGS sequence"/>
</dbReference>